<dbReference type="Gene3D" id="3.40.50.2300">
    <property type="match status" value="1"/>
</dbReference>
<comment type="caution">
    <text evidence="8">The sequence shown here is derived from an EMBL/GenBank/DDBJ whole genome shotgun (WGS) entry which is preliminary data.</text>
</comment>
<sequence length="326" mass="36573">MVYRSSQQNDTFIHIDGDVYIAALFPIHRSYNGGCGSINPQDGIERVVAAMFALDSVNDRLEKETGFRLGMLAKDTCYSNDRALEESLQFAQSRFKDESKFTYSDQCYSLLNGAAGNQTRNTVVGVIGPSTSEESMQVATLLKLFKLPQISYAATSPELSDKDVLPFFLRTVPSDYFQIQVIFSIMTRFKWSYFSMIHEDSNYGENGAAVIEENVRDANLCLGLKHRVSKRDSDKHLQILVTEILQRNNTNGETIVVLYVSYDLAIRILRLIGKFGNGDNVRLIGVDAWIGRDIPSDKMVKRAVEGALGVTLMSTTMPSFKDFFKT</sequence>
<evidence type="ECO:0000256" key="3">
    <source>
        <dbReference type="ARBA" id="ARBA00022989"/>
    </source>
</evidence>
<dbReference type="GO" id="GO:0004930">
    <property type="term" value="F:G protein-coupled receptor activity"/>
    <property type="evidence" value="ECO:0007669"/>
    <property type="project" value="InterPro"/>
</dbReference>
<keyword evidence="5" id="KW-0675">Receptor</keyword>
<keyword evidence="4" id="KW-0472">Membrane</keyword>
<dbReference type="Proteomes" id="UP001186944">
    <property type="component" value="Unassembled WGS sequence"/>
</dbReference>
<evidence type="ECO:0000313" key="9">
    <source>
        <dbReference type="Proteomes" id="UP001186944"/>
    </source>
</evidence>
<keyword evidence="2" id="KW-0812">Transmembrane</keyword>
<protein>
    <recommendedName>
        <fullName evidence="7">Receptor ligand binding region domain-containing protein</fullName>
    </recommendedName>
</protein>
<gene>
    <name evidence="8" type="ORF">FSP39_000269</name>
</gene>
<accession>A0AA88Y9G3</accession>
<keyword evidence="9" id="KW-1185">Reference proteome</keyword>
<proteinExistence type="predicted"/>
<dbReference type="InterPro" id="IPR000337">
    <property type="entry name" value="GPCR_3"/>
</dbReference>
<keyword evidence="6" id="KW-0325">Glycoprotein</keyword>
<organism evidence="8 9">
    <name type="scientific">Pinctada imbricata</name>
    <name type="common">Atlantic pearl-oyster</name>
    <name type="synonym">Pinctada martensii</name>
    <dbReference type="NCBI Taxonomy" id="66713"/>
    <lineage>
        <taxon>Eukaryota</taxon>
        <taxon>Metazoa</taxon>
        <taxon>Spiralia</taxon>
        <taxon>Lophotrochozoa</taxon>
        <taxon>Mollusca</taxon>
        <taxon>Bivalvia</taxon>
        <taxon>Autobranchia</taxon>
        <taxon>Pteriomorphia</taxon>
        <taxon>Pterioida</taxon>
        <taxon>Pterioidea</taxon>
        <taxon>Pteriidae</taxon>
        <taxon>Pinctada</taxon>
    </lineage>
</organism>
<dbReference type="Pfam" id="PF01094">
    <property type="entry name" value="ANF_receptor"/>
    <property type="match status" value="1"/>
</dbReference>
<dbReference type="GO" id="GO:0016020">
    <property type="term" value="C:membrane"/>
    <property type="evidence" value="ECO:0007669"/>
    <property type="project" value="UniProtKB-SubCell"/>
</dbReference>
<evidence type="ECO:0000256" key="1">
    <source>
        <dbReference type="ARBA" id="ARBA00004141"/>
    </source>
</evidence>
<dbReference type="EMBL" id="VSWD01000005">
    <property type="protein sequence ID" value="KAK3101014.1"/>
    <property type="molecule type" value="Genomic_DNA"/>
</dbReference>
<evidence type="ECO:0000256" key="4">
    <source>
        <dbReference type="ARBA" id="ARBA00023136"/>
    </source>
</evidence>
<dbReference type="AlphaFoldDB" id="A0AA88Y9G3"/>
<dbReference type="PRINTS" id="PR00248">
    <property type="entry name" value="GPCRMGR"/>
</dbReference>
<dbReference type="InterPro" id="IPR050726">
    <property type="entry name" value="mGluR"/>
</dbReference>
<feature type="domain" description="Receptor ligand binding region" evidence="7">
    <location>
        <begin position="49"/>
        <end position="324"/>
    </location>
</feature>
<evidence type="ECO:0000256" key="2">
    <source>
        <dbReference type="ARBA" id="ARBA00022692"/>
    </source>
</evidence>
<name>A0AA88Y9G3_PINIB</name>
<dbReference type="SUPFAM" id="SSF53822">
    <property type="entry name" value="Periplasmic binding protein-like I"/>
    <property type="match status" value="1"/>
</dbReference>
<reference evidence="8" key="1">
    <citation type="submission" date="2019-08" db="EMBL/GenBank/DDBJ databases">
        <title>The improved chromosome-level genome for the pearl oyster Pinctada fucata martensii using PacBio sequencing and Hi-C.</title>
        <authorList>
            <person name="Zheng Z."/>
        </authorList>
    </citation>
    <scope>NUCLEOTIDE SEQUENCE</scope>
    <source>
        <strain evidence="8">ZZ-2019</strain>
        <tissue evidence="8">Adductor muscle</tissue>
    </source>
</reference>
<evidence type="ECO:0000256" key="6">
    <source>
        <dbReference type="ARBA" id="ARBA00023180"/>
    </source>
</evidence>
<dbReference type="InterPro" id="IPR001828">
    <property type="entry name" value="ANF_lig-bd_rcpt"/>
</dbReference>
<evidence type="ECO:0000259" key="7">
    <source>
        <dbReference type="Pfam" id="PF01094"/>
    </source>
</evidence>
<evidence type="ECO:0000313" key="8">
    <source>
        <dbReference type="EMBL" id="KAK3101014.1"/>
    </source>
</evidence>
<comment type="subcellular location">
    <subcellularLocation>
        <location evidence="1">Membrane</location>
        <topology evidence="1">Multi-pass membrane protein</topology>
    </subcellularLocation>
</comment>
<keyword evidence="3" id="KW-1133">Transmembrane helix</keyword>
<dbReference type="PANTHER" id="PTHR24060">
    <property type="entry name" value="METABOTROPIC GLUTAMATE RECEPTOR"/>
    <property type="match status" value="1"/>
</dbReference>
<evidence type="ECO:0000256" key="5">
    <source>
        <dbReference type="ARBA" id="ARBA00023170"/>
    </source>
</evidence>
<dbReference type="InterPro" id="IPR028082">
    <property type="entry name" value="Peripla_BP_I"/>
</dbReference>